<dbReference type="Proteomes" id="UP000295493">
    <property type="component" value="Unassembled WGS sequence"/>
</dbReference>
<dbReference type="AlphaFoldDB" id="A0A4R6FJZ4"/>
<comment type="caution">
    <text evidence="1">The sequence shown here is derived from an EMBL/GenBank/DDBJ whole genome shotgun (WGS) entry which is preliminary data.</text>
</comment>
<proteinExistence type="predicted"/>
<accession>A0A4R6FJZ4</accession>
<reference evidence="1 2" key="1">
    <citation type="submission" date="2019-03" db="EMBL/GenBank/DDBJ databases">
        <title>Genomic Encyclopedia of Type Strains, Phase IV (KMG-IV): sequencing the most valuable type-strain genomes for metagenomic binning, comparative biology and taxonomic classification.</title>
        <authorList>
            <person name="Goeker M."/>
        </authorList>
    </citation>
    <scope>NUCLEOTIDE SEQUENCE [LARGE SCALE GENOMIC DNA]</scope>
    <source>
        <strain evidence="1 2">DSM 25059</strain>
    </source>
</reference>
<evidence type="ECO:0000313" key="1">
    <source>
        <dbReference type="EMBL" id="TDN81733.1"/>
    </source>
</evidence>
<gene>
    <name evidence="1" type="ORF">EV664_107135</name>
</gene>
<keyword evidence="2" id="KW-1185">Reference proteome</keyword>
<organism evidence="1 2">
    <name type="scientific">Stakelama pacifica</name>
    <dbReference type="NCBI Taxonomy" id="517720"/>
    <lineage>
        <taxon>Bacteria</taxon>
        <taxon>Pseudomonadati</taxon>
        <taxon>Pseudomonadota</taxon>
        <taxon>Alphaproteobacteria</taxon>
        <taxon>Sphingomonadales</taxon>
        <taxon>Sphingomonadaceae</taxon>
        <taxon>Stakelama</taxon>
    </lineage>
</organism>
<protein>
    <submittedName>
        <fullName evidence="1">Uncharacterized protein</fullName>
    </submittedName>
</protein>
<dbReference type="EMBL" id="SNWD01000007">
    <property type="protein sequence ID" value="TDN81733.1"/>
    <property type="molecule type" value="Genomic_DNA"/>
</dbReference>
<name>A0A4R6FJZ4_9SPHN</name>
<sequence length="114" mass="12416">MFAGPDPCDDATACWSVNDDGHWCPSCGNLIARPEWLECGAHLPDECNICGYPDASAVAEYHCGPDDDDDDLCECCGKPWEQCPENFDCGMMPDGQCSKAGSEECDWECPRNLG</sequence>
<evidence type="ECO:0000313" key="2">
    <source>
        <dbReference type="Proteomes" id="UP000295493"/>
    </source>
</evidence>